<geneLocation type="plastid" evidence="1"/>
<reference evidence="1" key="1">
    <citation type="submission" date="2017-06" db="EMBL/GenBank/DDBJ databases">
        <title>Complete Chloroplast Genome Sequence of Chenopodium album.</title>
        <authorList>
            <person name="Jashmi R.K."/>
            <person name="Thongam B."/>
        </authorList>
    </citation>
    <scope>NUCLEOTIDE SEQUENCE</scope>
    <source>
        <tissue evidence="1">Leaf</tissue>
    </source>
</reference>
<proteinExistence type="predicted"/>
<accession>A0A291S7V9</accession>
<name>A0A291S7V9_CHEAL</name>
<keyword evidence="1" id="KW-0934">Plastid</keyword>
<organism evidence="1">
    <name type="scientific">Chenopodium album</name>
    <name type="common">Fat hen</name>
    <dbReference type="NCBI Taxonomy" id="3559"/>
    <lineage>
        <taxon>Eukaryota</taxon>
        <taxon>Viridiplantae</taxon>
        <taxon>Streptophyta</taxon>
        <taxon>Embryophyta</taxon>
        <taxon>Tracheophyta</taxon>
        <taxon>Spermatophyta</taxon>
        <taxon>Magnoliopsida</taxon>
        <taxon>eudicotyledons</taxon>
        <taxon>Gunneridae</taxon>
        <taxon>Pentapetalae</taxon>
        <taxon>Caryophyllales</taxon>
        <taxon>Chenopodiaceae</taxon>
        <taxon>Chenopodioideae</taxon>
        <taxon>Atripliceae</taxon>
        <taxon>Chenopodium</taxon>
    </lineage>
</organism>
<sequence>MGCFNGSLYIFSFTCSMGKKWTLKYYYLLRNKTVSLSLFYDPSQSVLKIIIQ</sequence>
<gene>
    <name evidence="1" type="primary">petN</name>
    <name evidence="1" type="synonym">ycf6</name>
</gene>
<protein>
    <submittedName>
        <fullName evidence="1">Cytochrome b6/f complex subunit N</fullName>
    </submittedName>
</protein>
<dbReference type="EMBL" id="MF418659">
    <property type="protein sequence ID" value="ATL76537.1"/>
    <property type="molecule type" value="Genomic_DNA"/>
</dbReference>
<dbReference type="AlphaFoldDB" id="A0A291S7V9"/>
<evidence type="ECO:0000313" key="1">
    <source>
        <dbReference type="EMBL" id="ATL76537.1"/>
    </source>
</evidence>